<dbReference type="GO" id="GO:0016491">
    <property type="term" value="F:oxidoreductase activity"/>
    <property type="evidence" value="ECO:0007669"/>
    <property type="project" value="InterPro"/>
</dbReference>
<dbReference type="Pfam" id="PF00578">
    <property type="entry name" value="AhpC-TSA"/>
    <property type="match status" value="1"/>
</dbReference>
<evidence type="ECO:0000313" key="3">
    <source>
        <dbReference type="EMBL" id="MBC8587138.1"/>
    </source>
</evidence>
<dbReference type="EMBL" id="JACRTG010000008">
    <property type="protein sequence ID" value="MBC8587138.1"/>
    <property type="molecule type" value="Genomic_DNA"/>
</dbReference>
<organism evidence="3 4">
    <name type="scientific">Paratissierella segnis</name>
    <dbReference type="NCBI Taxonomy" id="2763679"/>
    <lineage>
        <taxon>Bacteria</taxon>
        <taxon>Bacillati</taxon>
        <taxon>Bacillota</taxon>
        <taxon>Tissierellia</taxon>
        <taxon>Tissierellales</taxon>
        <taxon>Tissierellaceae</taxon>
        <taxon>Paratissierella</taxon>
    </lineage>
</organism>
<protein>
    <submittedName>
        <fullName evidence="3">TlpA family protein disulfide reductase</fullName>
    </submittedName>
</protein>
<sequence length="183" mass="20962">MVIILGGCSTKDKDNIDDQILPQEESMNENEKQAGDNNLEDEKPEEDEKFLAPDFTLQNLKGEEVSLSDFKGKYILINFWGTWCKWCDVEMPSLDKLNNENDDLVVLAVNVMEDESKVKEYIENGEYEFEVVLDEEGEVAQVYYVNSFPTSIFVDKEGYLIGGVPAMLEYEQMVEIMDGIRTD</sequence>
<dbReference type="PANTHER" id="PTHR42852">
    <property type="entry name" value="THIOL:DISULFIDE INTERCHANGE PROTEIN DSBE"/>
    <property type="match status" value="1"/>
</dbReference>
<evidence type="ECO:0000313" key="4">
    <source>
        <dbReference type="Proteomes" id="UP000601171"/>
    </source>
</evidence>
<evidence type="ECO:0000256" key="1">
    <source>
        <dbReference type="SAM" id="MobiDB-lite"/>
    </source>
</evidence>
<feature type="region of interest" description="Disordered" evidence="1">
    <location>
        <begin position="5"/>
        <end position="47"/>
    </location>
</feature>
<dbReference type="CDD" id="cd02966">
    <property type="entry name" value="TlpA_like_family"/>
    <property type="match status" value="1"/>
</dbReference>
<proteinExistence type="predicted"/>
<reference evidence="3" key="1">
    <citation type="submission" date="2020-08" db="EMBL/GenBank/DDBJ databases">
        <title>Genome public.</title>
        <authorList>
            <person name="Liu C."/>
            <person name="Sun Q."/>
        </authorList>
    </citation>
    <scope>NUCLEOTIDE SEQUENCE</scope>
    <source>
        <strain evidence="3">BX21</strain>
    </source>
</reference>
<dbReference type="PROSITE" id="PS51352">
    <property type="entry name" value="THIOREDOXIN_2"/>
    <property type="match status" value="1"/>
</dbReference>
<dbReference type="PANTHER" id="PTHR42852:SF13">
    <property type="entry name" value="PROTEIN DIPZ"/>
    <property type="match status" value="1"/>
</dbReference>
<name>A0A926ES03_9FIRM</name>
<dbReference type="InterPro" id="IPR036249">
    <property type="entry name" value="Thioredoxin-like_sf"/>
</dbReference>
<dbReference type="InterPro" id="IPR013766">
    <property type="entry name" value="Thioredoxin_domain"/>
</dbReference>
<dbReference type="Gene3D" id="3.40.30.10">
    <property type="entry name" value="Glutaredoxin"/>
    <property type="match status" value="1"/>
</dbReference>
<evidence type="ECO:0000259" key="2">
    <source>
        <dbReference type="PROSITE" id="PS51352"/>
    </source>
</evidence>
<feature type="domain" description="Thioredoxin" evidence="2">
    <location>
        <begin position="46"/>
        <end position="182"/>
    </location>
</feature>
<feature type="compositionally biased region" description="Acidic residues" evidence="1">
    <location>
        <begin position="38"/>
        <end position="47"/>
    </location>
</feature>
<dbReference type="InterPro" id="IPR050553">
    <property type="entry name" value="Thioredoxin_ResA/DsbE_sf"/>
</dbReference>
<accession>A0A926ES03</accession>
<dbReference type="Proteomes" id="UP000601171">
    <property type="component" value="Unassembled WGS sequence"/>
</dbReference>
<dbReference type="InterPro" id="IPR000866">
    <property type="entry name" value="AhpC/TSA"/>
</dbReference>
<dbReference type="AlphaFoldDB" id="A0A926ES03"/>
<gene>
    <name evidence="3" type="ORF">H8707_02625</name>
</gene>
<keyword evidence="4" id="KW-1185">Reference proteome</keyword>
<dbReference type="GO" id="GO:0016209">
    <property type="term" value="F:antioxidant activity"/>
    <property type="evidence" value="ECO:0007669"/>
    <property type="project" value="InterPro"/>
</dbReference>
<comment type="caution">
    <text evidence="3">The sequence shown here is derived from an EMBL/GenBank/DDBJ whole genome shotgun (WGS) entry which is preliminary data.</text>
</comment>
<dbReference type="SUPFAM" id="SSF52833">
    <property type="entry name" value="Thioredoxin-like"/>
    <property type="match status" value="1"/>
</dbReference>